<evidence type="ECO:0000313" key="3">
    <source>
        <dbReference type="EMBL" id="KAL0563059.1"/>
    </source>
</evidence>
<dbReference type="InterPro" id="IPR027417">
    <property type="entry name" value="P-loop_NTPase"/>
</dbReference>
<feature type="domain" description="Nephrocystin 3-like N-terminal" evidence="2">
    <location>
        <begin position="5"/>
        <end position="158"/>
    </location>
</feature>
<evidence type="ECO:0000313" key="4">
    <source>
        <dbReference type="Proteomes" id="UP001465976"/>
    </source>
</evidence>
<dbReference type="Gene3D" id="3.40.50.300">
    <property type="entry name" value="P-loop containing nucleotide triphosphate hydrolases"/>
    <property type="match status" value="1"/>
</dbReference>
<keyword evidence="1" id="KW-0677">Repeat</keyword>
<proteinExistence type="predicted"/>
<dbReference type="SUPFAM" id="SSF52540">
    <property type="entry name" value="P-loop containing nucleoside triphosphate hydrolases"/>
    <property type="match status" value="1"/>
</dbReference>
<gene>
    <name evidence="3" type="ORF">V5O48_019019</name>
</gene>
<dbReference type="PANTHER" id="PTHR10039:SF14">
    <property type="entry name" value="NACHT DOMAIN-CONTAINING PROTEIN"/>
    <property type="match status" value="1"/>
</dbReference>
<dbReference type="InterPro" id="IPR056884">
    <property type="entry name" value="NPHP3-like_N"/>
</dbReference>
<dbReference type="Pfam" id="PF24883">
    <property type="entry name" value="NPHP3_N"/>
    <property type="match status" value="1"/>
</dbReference>
<dbReference type="PANTHER" id="PTHR10039">
    <property type="entry name" value="AMELOGENIN"/>
    <property type="match status" value="1"/>
</dbReference>
<sequence>VSGSRAPPICWLHGAAGVGKSSIAMSVAKSCEDKGLVSSFFCFRSDPRRNNPNAMMLTIAHGLAVTNPSIRQALDNIITADRSILGAQFEAQFEVLILKPFTQVQPSSTAPNLIIIDGLDECGDELIQRRILHTIVCAYDSPFPESPPNPLRFFICSRPEVWIRQMFDGPRLVGLAKHIVLDNSFEPTRDIRRFYEHEFHGIRENMEYLGVPLPNPWPSKSDFNSLVWKSDRHFSYAATAIRFVKATYCSPVGQLNIILAHHTTSNTSPFHELDHLYHVVLSTNPNYDKVLPILSAILILPDYVDEWVWGLTPEFIELLLGLLPGEVALTLRGMHSVLDIRGRKDEIH</sequence>
<dbReference type="Proteomes" id="UP001465976">
    <property type="component" value="Unassembled WGS sequence"/>
</dbReference>
<protein>
    <recommendedName>
        <fullName evidence="2">Nephrocystin 3-like N-terminal domain-containing protein</fullName>
    </recommendedName>
</protein>
<reference evidence="3 4" key="1">
    <citation type="submission" date="2024-02" db="EMBL/GenBank/DDBJ databases">
        <title>A draft genome for the cacao thread blight pathogen Marasmius crinis-equi.</title>
        <authorList>
            <person name="Cohen S.P."/>
            <person name="Baruah I.K."/>
            <person name="Amoako-Attah I."/>
            <person name="Bukari Y."/>
            <person name="Meinhardt L.W."/>
            <person name="Bailey B.A."/>
        </authorList>
    </citation>
    <scope>NUCLEOTIDE SEQUENCE [LARGE SCALE GENOMIC DNA]</scope>
    <source>
        <strain evidence="3 4">GH-76</strain>
    </source>
</reference>
<accession>A0ABR3EJK6</accession>
<dbReference type="EMBL" id="JBAHYK010003997">
    <property type="protein sequence ID" value="KAL0563059.1"/>
    <property type="molecule type" value="Genomic_DNA"/>
</dbReference>
<organism evidence="3 4">
    <name type="scientific">Marasmius crinis-equi</name>
    <dbReference type="NCBI Taxonomy" id="585013"/>
    <lineage>
        <taxon>Eukaryota</taxon>
        <taxon>Fungi</taxon>
        <taxon>Dikarya</taxon>
        <taxon>Basidiomycota</taxon>
        <taxon>Agaricomycotina</taxon>
        <taxon>Agaricomycetes</taxon>
        <taxon>Agaricomycetidae</taxon>
        <taxon>Agaricales</taxon>
        <taxon>Marasmiineae</taxon>
        <taxon>Marasmiaceae</taxon>
        <taxon>Marasmius</taxon>
    </lineage>
</organism>
<evidence type="ECO:0000256" key="1">
    <source>
        <dbReference type="ARBA" id="ARBA00022737"/>
    </source>
</evidence>
<comment type="caution">
    <text evidence="3">The sequence shown here is derived from an EMBL/GenBank/DDBJ whole genome shotgun (WGS) entry which is preliminary data.</text>
</comment>
<keyword evidence="4" id="KW-1185">Reference proteome</keyword>
<feature type="non-terminal residue" evidence="3">
    <location>
        <position position="1"/>
    </location>
</feature>
<feature type="non-terminal residue" evidence="3">
    <location>
        <position position="348"/>
    </location>
</feature>
<name>A0ABR3EJK6_9AGAR</name>
<evidence type="ECO:0000259" key="2">
    <source>
        <dbReference type="Pfam" id="PF24883"/>
    </source>
</evidence>